<keyword evidence="2" id="KW-1185">Reference proteome</keyword>
<evidence type="ECO:0000313" key="2">
    <source>
        <dbReference type="Proteomes" id="UP000789342"/>
    </source>
</evidence>
<name>A0A9N9JHT8_9GLOM</name>
<accession>A0A9N9JHT8</accession>
<reference evidence="1" key="1">
    <citation type="submission" date="2021-06" db="EMBL/GenBank/DDBJ databases">
        <authorList>
            <person name="Kallberg Y."/>
            <person name="Tangrot J."/>
            <person name="Rosling A."/>
        </authorList>
    </citation>
    <scope>NUCLEOTIDE SEQUENCE</scope>
    <source>
        <strain evidence="1">CL551</strain>
    </source>
</reference>
<organism evidence="1 2">
    <name type="scientific">Acaulospora morrowiae</name>
    <dbReference type="NCBI Taxonomy" id="94023"/>
    <lineage>
        <taxon>Eukaryota</taxon>
        <taxon>Fungi</taxon>
        <taxon>Fungi incertae sedis</taxon>
        <taxon>Mucoromycota</taxon>
        <taxon>Glomeromycotina</taxon>
        <taxon>Glomeromycetes</taxon>
        <taxon>Diversisporales</taxon>
        <taxon>Acaulosporaceae</taxon>
        <taxon>Acaulospora</taxon>
    </lineage>
</organism>
<dbReference type="AlphaFoldDB" id="A0A9N9JHT8"/>
<protein>
    <submittedName>
        <fullName evidence="1">17311_t:CDS:1</fullName>
    </submittedName>
</protein>
<dbReference type="EMBL" id="CAJVPV010053675">
    <property type="protein sequence ID" value="CAG8782245.1"/>
    <property type="molecule type" value="Genomic_DNA"/>
</dbReference>
<comment type="caution">
    <text evidence="1">The sequence shown here is derived from an EMBL/GenBank/DDBJ whole genome shotgun (WGS) entry which is preliminary data.</text>
</comment>
<feature type="non-terminal residue" evidence="1">
    <location>
        <position position="1"/>
    </location>
</feature>
<gene>
    <name evidence="1" type="ORF">AMORRO_LOCUS17423</name>
</gene>
<evidence type="ECO:0000313" key="1">
    <source>
        <dbReference type="EMBL" id="CAG8782245.1"/>
    </source>
</evidence>
<dbReference type="Proteomes" id="UP000789342">
    <property type="component" value="Unassembled WGS sequence"/>
</dbReference>
<feature type="non-terminal residue" evidence="1">
    <location>
        <position position="46"/>
    </location>
</feature>
<proteinExistence type="predicted"/>
<sequence>KHTLQNVHESLPYGLKFLLNRLPAIIKFDEFWNFKEWMDGVKRKDE</sequence>